<accession>A0A5S5AQE2</accession>
<dbReference type="PROSITE" id="PS51099">
    <property type="entry name" value="PTS_EIIB_TYPE_2"/>
    <property type="match status" value="1"/>
</dbReference>
<evidence type="ECO:0000256" key="1">
    <source>
        <dbReference type="ARBA" id="ARBA00022679"/>
    </source>
</evidence>
<feature type="domain" description="PRD" evidence="8">
    <location>
        <begin position="297"/>
        <end position="404"/>
    </location>
</feature>
<dbReference type="Pfam" id="PF08279">
    <property type="entry name" value="HTH_11"/>
    <property type="match status" value="1"/>
</dbReference>
<evidence type="ECO:0000256" key="5">
    <source>
        <dbReference type="ARBA" id="ARBA00023163"/>
    </source>
</evidence>
<dbReference type="InterPro" id="IPR002178">
    <property type="entry name" value="PTS_EIIA_type-2_dom"/>
</dbReference>
<protein>
    <submittedName>
        <fullName evidence="9">Lichenan operon transcriptional antiterminator</fullName>
    </submittedName>
</protein>
<keyword evidence="10" id="KW-1185">Reference proteome</keyword>
<dbReference type="InterPro" id="IPR011608">
    <property type="entry name" value="PRD"/>
</dbReference>
<dbReference type="Gene3D" id="1.10.1790.10">
    <property type="entry name" value="PRD domain"/>
    <property type="match status" value="2"/>
</dbReference>
<feature type="domain" description="PRD" evidence="8">
    <location>
        <begin position="184"/>
        <end position="288"/>
    </location>
</feature>
<dbReference type="Gene3D" id="3.40.930.10">
    <property type="entry name" value="Mannitol-specific EII, Chain A"/>
    <property type="match status" value="1"/>
</dbReference>
<dbReference type="SUPFAM" id="SSF55804">
    <property type="entry name" value="Phoshotransferase/anion transport protein"/>
    <property type="match status" value="1"/>
</dbReference>
<reference evidence="9 10" key="1">
    <citation type="submission" date="2019-07" db="EMBL/GenBank/DDBJ databases">
        <title>Genomic Encyclopedia of Type Strains, Phase I: the one thousand microbial genomes (KMG-I) project.</title>
        <authorList>
            <person name="Kyrpides N."/>
        </authorList>
    </citation>
    <scope>NUCLEOTIDE SEQUENCE [LARGE SCALE GENOMIC DNA]</scope>
    <source>
        <strain evidence="9 10">DSM 16647</strain>
    </source>
</reference>
<dbReference type="InterPro" id="IPR036390">
    <property type="entry name" value="WH_DNA-bd_sf"/>
</dbReference>
<dbReference type="SUPFAM" id="SSF52794">
    <property type="entry name" value="PTS system IIB component-like"/>
    <property type="match status" value="1"/>
</dbReference>
<dbReference type="GO" id="GO:0009401">
    <property type="term" value="P:phosphoenolpyruvate-dependent sugar phosphotransferase system"/>
    <property type="evidence" value="ECO:0007669"/>
    <property type="project" value="InterPro"/>
</dbReference>
<comment type="caution">
    <text evidence="9">The sequence shown here is derived from an EMBL/GenBank/DDBJ whole genome shotgun (WGS) entry which is preliminary data.</text>
</comment>
<evidence type="ECO:0000256" key="3">
    <source>
        <dbReference type="ARBA" id="ARBA00023015"/>
    </source>
</evidence>
<evidence type="ECO:0000256" key="4">
    <source>
        <dbReference type="ARBA" id="ARBA00023159"/>
    </source>
</evidence>
<dbReference type="InterPro" id="IPR013011">
    <property type="entry name" value="PTS_EIIB_2"/>
</dbReference>
<evidence type="ECO:0000259" key="8">
    <source>
        <dbReference type="PROSITE" id="PS51372"/>
    </source>
</evidence>
<dbReference type="Gene3D" id="1.10.10.10">
    <property type="entry name" value="Winged helix-like DNA-binding domain superfamily/Winged helix DNA-binding domain"/>
    <property type="match status" value="1"/>
</dbReference>
<dbReference type="InterPro" id="IPR036634">
    <property type="entry name" value="PRD_sf"/>
</dbReference>
<dbReference type="PROSITE" id="PS51372">
    <property type="entry name" value="PRD_2"/>
    <property type="match status" value="2"/>
</dbReference>
<dbReference type="Gene3D" id="3.40.50.2300">
    <property type="match status" value="1"/>
</dbReference>
<dbReference type="Proteomes" id="UP000322294">
    <property type="component" value="Unassembled WGS sequence"/>
</dbReference>
<evidence type="ECO:0000313" key="9">
    <source>
        <dbReference type="EMBL" id="TYP54251.1"/>
    </source>
</evidence>
<dbReference type="SUPFAM" id="SSF63520">
    <property type="entry name" value="PTS-regulatory domain, PRD"/>
    <property type="match status" value="2"/>
</dbReference>
<evidence type="ECO:0000259" key="7">
    <source>
        <dbReference type="PROSITE" id="PS51099"/>
    </source>
</evidence>
<dbReference type="AlphaFoldDB" id="A0A5S5AQE2"/>
<evidence type="ECO:0000259" key="6">
    <source>
        <dbReference type="PROSITE" id="PS51094"/>
    </source>
</evidence>
<evidence type="ECO:0000256" key="2">
    <source>
        <dbReference type="ARBA" id="ARBA00022737"/>
    </source>
</evidence>
<keyword evidence="1" id="KW-0808">Transferase</keyword>
<organism evidence="9 10">
    <name type="scientific">Thermosediminibacter litoriperuensis</name>
    <dbReference type="NCBI Taxonomy" id="291989"/>
    <lineage>
        <taxon>Bacteria</taxon>
        <taxon>Bacillati</taxon>
        <taxon>Bacillota</taxon>
        <taxon>Clostridia</taxon>
        <taxon>Thermosediminibacterales</taxon>
        <taxon>Thermosediminibacteraceae</taxon>
        <taxon>Thermosediminibacter</taxon>
    </lineage>
</organism>
<name>A0A5S5AQE2_9FIRM</name>
<dbReference type="InterPro" id="IPR036095">
    <property type="entry name" value="PTS_EIIB-like_sf"/>
</dbReference>
<dbReference type="RefSeq" id="WP_148867219.1">
    <property type="nucleotide sequence ID" value="NZ_VNHO01000013.1"/>
</dbReference>
<dbReference type="Pfam" id="PF00359">
    <property type="entry name" value="PTS_EIIA_2"/>
    <property type="match status" value="1"/>
</dbReference>
<keyword evidence="2" id="KW-0677">Repeat</keyword>
<dbReference type="PROSITE" id="PS51094">
    <property type="entry name" value="PTS_EIIA_TYPE_2"/>
    <property type="match status" value="1"/>
</dbReference>
<keyword evidence="4" id="KW-0010">Activator</keyword>
<dbReference type="Pfam" id="PF00874">
    <property type="entry name" value="PRD"/>
    <property type="match status" value="2"/>
</dbReference>
<dbReference type="GO" id="GO:0006355">
    <property type="term" value="P:regulation of DNA-templated transcription"/>
    <property type="evidence" value="ECO:0007669"/>
    <property type="project" value="InterPro"/>
</dbReference>
<dbReference type="InterPro" id="IPR016152">
    <property type="entry name" value="PTrfase/Anion_transptr"/>
</dbReference>
<dbReference type="Pfam" id="PF05043">
    <property type="entry name" value="Mga"/>
    <property type="match status" value="1"/>
</dbReference>
<dbReference type="InterPro" id="IPR050661">
    <property type="entry name" value="BglG_antiterminators"/>
</dbReference>
<dbReference type="InterPro" id="IPR013196">
    <property type="entry name" value="HTH_11"/>
</dbReference>
<dbReference type="InterPro" id="IPR007737">
    <property type="entry name" value="Mga_HTH"/>
</dbReference>
<evidence type="ECO:0000313" key="10">
    <source>
        <dbReference type="Proteomes" id="UP000322294"/>
    </source>
</evidence>
<dbReference type="OrthoDB" id="3175596at2"/>
<dbReference type="PANTHER" id="PTHR30185:SF13">
    <property type="entry name" value="LICABCH OPERON REGULATOR-RELATED"/>
    <property type="match status" value="1"/>
</dbReference>
<dbReference type="GO" id="GO:0008982">
    <property type="term" value="F:protein-N(PI)-phosphohistidine-sugar phosphotransferase activity"/>
    <property type="evidence" value="ECO:0007669"/>
    <property type="project" value="InterPro"/>
</dbReference>
<keyword evidence="5" id="KW-0804">Transcription</keyword>
<feature type="domain" description="PTS EIIA type-2" evidence="6">
    <location>
        <begin position="510"/>
        <end position="649"/>
    </location>
</feature>
<dbReference type="SUPFAM" id="SSF46785">
    <property type="entry name" value="Winged helix' DNA-binding domain"/>
    <property type="match status" value="1"/>
</dbReference>
<feature type="domain" description="PTS EIIB type-2" evidence="7">
    <location>
        <begin position="409"/>
        <end position="500"/>
    </location>
</feature>
<dbReference type="EMBL" id="VNHO01000013">
    <property type="protein sequence ID" value="TYP54251.1"/>
    <property type="molecule type" value="Genomic_DNA"/>
</dbReference>
<keyword evidence="3" id="KW-0805">Transcription regulation</keyword>
<dbReference type="InterPro" id="IPR036388">
    <property type="entry name" value="WH-like_DNA-bd_sf"/>
</dbReference>
<dbReference type="CDD" id="cd05568">
    <property type="entry name" value="PTS_IIB_bgl_like"/>
    <property type="match status" value="1"/>
</dbReference>
<proteinExistence type="predicted"/>
<dbReference type="PANTHER" id="PTHR30185">
    <property type="entry name" value="CRYPTIC BETA-GLUCOSIDE BGL OPERON ANTITERMINATOR"/>
    <property type="match status" value="1"/>
</dbReference>
<dbReference type="CDD" id="cd00211">
    <property type="entry name" value="PTS_IIA_fru"/>
    <property type="match status" value="1"/>
</dbReference>
<sequence length="654" mass="76014">MEYFYLHTRQKMLLRYLLTRKDWVKGQDIAAVLGVTDRTVRNDIAYINSLTKDSEEIITSMKRKGYRIKNCEKAREILKLARVDSPDNPDERINYILKKLIFEKKELDIYQLADEIMVSESTVVGDLRRLNKIVSANNRDLIVVKKSSKIFLKGSEKDKRSLLSELLFKETNGSFFDVSKYKKYFKDVDLDLIQKHLLETVKKYNFSINEMAVVNLLIHIAITVDRIKNTNFLDISTSCKNMVNTVEYKIAKELCTKLEDEFRIKFPPEEVLYVSYLILGREKIQCTCTNRNELKDIVEPYYISLTAALLNSIATEYGIDFTRDDTLLIGLCLHLKIMYFRIKSGMVLRNPILEDLKRRYPFIFEIAVFLSREFCRLTGLKVNEDEIGFIALHLGAAFERYTENKNFPKRVAIVCPTGYTTSNILLSKINSIYKEKIKVLGVFSFMELDSIKKDNPDFIFATVPLEHDLPINTIIISPFLDEKDKKLIDNTLNLYCAESKTESLRGEADKFFKEELFYKNLVFQNEFQVIDFMAKELYEKGYVPQNYPQLVIEREKLSSTSFDNLVAIPHPVLMSAYETVISVAILNKPVMWGKHKVQLVLMFAIKSGDRKKLDALYNHIIDAIDRPGGVSSLIESRDFYDFKSRLLNLNYENE</sequence>
<gene>
    <name evidence="9" type="ORF">LZ11_01461</name>
</gene>